<dbReference type="Proteomes" id="UP000727407">
    <property type="component" value="Unassembled WGS sequence"/>
</dbReference>
<sequence length="409" mass="46013">MKEPPPESRYASVGIYDVLSVGFRRTSGKCIPSKCTPSTCILSDDQQSCKCAAGYFGDQCDQVVTIKVVCGKDSIAVFVIEEFFQYYNVDLESVHLSNPECRAKKEVIGDVAFYTVRTPKDRYSDCGGRPVERNLTHVTYSLRMMSDQQVYANIVRDPVITIDYKCIYPFIHMVSVSSPVLPVASETVLMMDHLDAAVEITVYRDEGYVEVFGGIPTVHYRDRVFVQVSVTRPRDFFNLRVDECWVTQTPDPNATLSLSHTLLLDGCADDETVLFIAKSITYRNGTMEQGGQNGVGSTVRFSFEMFRFIIEPHELFLHCIVHLCAHEHGESCVPECKSVVKREATLREAFEGLVSYGPIRLKVPEQPKINMIFTLLVSMAFVWMLALVLILLIYIAKAGSKRMTSHTPT</sequence>
<dbReference type="OrthoDB" id="9987373at2759"/>
<keyword evidence="6" id="KW-1185">Reference proteome</keyword>
<dbReference type="InterPro" id="IPR000742">
    <property type="entry name" value="EGF"/>
</dbReference>
<feature type="transmembrane region" description="Helical" evidence="3">
    <location>
        <begin position="371"/>
        <end position="396"/>
    </location>
</feature>
<dbReference type="PROSITE" id="PS00022">
    <property type="entry name" value="EGF_1"/>
    <property type="match status" value="1"/>
</dbReference>
<organism evidence="5 6">
    <name type="scientific">Clarias magur</name>
    <name type="common">Asian catfish</name>
    <name type="synonym">Macropteronotus magur</name>
    <dbReference type="NCBI Taxonomy" id="1594786"/>
    <lineage>
        <taxon>Eukaryota</taxon>
        <taxon>Metazoa</taxon>
        <taxon>Chordata</taxon>
        <taxon>Craniata</taxon>
        <taxon>Vertebrata</taxon>
        <taxon>Euteleostomi</taxon>
        <taxon>Actinopterygii</taxon>
        <taxon>Neopterygii</taxon>
        <taxon>Teleostei</taxon>
        <taxon>Ostariophysi</taxon>
        <taxon>Siluriformes</taxon>
        <taxon>Clariidae</taxon>
        <taxon>Clarias</taxon>
    </lineage>
</organism>
<evidence type="ECO:0000313" key="5">
    <source>
        <dbReference type="EMBL" id="KAF5897968.1"/>
    </source>
</evidence>
<dbReference type="PROSITE" id="PS51034">
    <property type="entry name" value="ZP_2"/>
    <property type="match status" value="1"/>
</dbReference>
<proteinExistence type="predicted"/>
<evidence type="ECO:0000313" key="6">
    <source>
        <dbReference type="Proteomes" id="UP000727407"/>
    </source>
</evidence>
<evidence type="ECO:0000256" key="2">
    <source>
        <dbReference type="ARBA" id="ARBA00023157"/>
    </source>
</evidence>
<keyword evidence="3" id="KW-1133">Transmembrane helix</keyword>
<dbReference type="AlphaFoldDB" id="A0A8J4TZU8"/>
<dbReference type="PROSITE" id="PS01186">
    <property type="entry name" value="EGF_2"/>
    <property type="match status" value="1"/>
</dbReference>
<keyword evidence="3" id="KW-0472">Membrane</keyword>
<name>A0A8J4TZU8_CLAMG</name>
<dbReference type="Pfam" id="PF00100">
    <property type="entry name" value="Zona_pellucida"/>
    <property type="match status" value="1"/>
</dbReference>
<dbReference type="EMBL" id="QNUK01000215">
    <property type="protein sequence ID" value="KAF5897968.1"/>
    <property type="molecule type" value="Genomic_DNA"/>
</dbReference>
<evidence type="ECO:0000259" key="4">
    <source>
        <dbReference type="PROSITE" id="PS51034"/>
    </source>
</evidence>
<keyword evidence="3" id="KW-0812">Transmembrane</keyword>
<reference evidence="5" key="1">
    <citation type="submission" date="2020-07" db="EMBL/GenBank/DDBJ databases">
        <title>Clarias magur genome sequencing, assembly and annotation.</title>
        <authorList>
            <person name="Kushwaha B."/>
            <person name="Kumar R."/>
            <person name="Das P."/>
            <person name="Joshi C.G."/>
            <person name="Kumar D."/>
            <person name="Nagpure N.S."/>
            <person name="Pandey M."/>
            <person name="Agarwal S."/>
            <person name="Srivastava S."/>
            <person name="Singh M."/>
            <person name="Sahoo L."/>
            <person name="Jayasankar P."/>
            <person name="Meher P.K."/>
            <person name="Koringa P.G."/>
            <person name="Iquebal M.A."/>
            <person name="Das S.P."/>
            <person name="Bit A."/>
            <person name="Patnaik S."/>
            <person name="Patel N."/>
            <person name="Shah T.M."/>
            <person name="Hinsu A."/>
            <person name="Jena J.K."/>
        </authorList>
    </citation>
    <scope>NUCLEOTIDE SEQUENCE</scope>
    <source>
        <strain evidence="5">CIFAMagur01</strain>
        <tissue evidence="5">Testis</tissue>
    </source>
</reference>
<dbReference type="SMART" id="SM00241">
    <property type="entry name" value="ZP"/>
    <property type="match status" value="1"/>
</dbReference>
<evidence type="ECO:0000256" key="3">
    <source>
        <dbReference type="SAM" id="Phobius"/>
    </source>
</evidence>
<dbReference type="SUPFAM" id="SSF57196">
    <property type="entry name" value="EGF/Laminin"/>
    <property type="match status" value="1"/>
</dbReference>
<comment type="caution">
    <text evidence="5">The sequence shown here is derived from an EMBL/GenBank/DDBJ whole genome shotgun (WGS) entry which is preliminary data.</text>
</comment>
<evidence type="ECO:0000256" key="1">
    <source>
        <dbReference type="ARBA" id="ARBA00022729"/>
    </source>
</evidence>
<dbReference type="InterPro" id="IPR001507">
    <property type="entry name" value="ZP_dom"/>
</dbReference>
<dbReference type="PANTHER" id="PTHR14002">
    <property type="entry name" value="ENDOGLIN/TGF-BETA RECEPTOR TYPE III"/>
    <property type="match status" value="1"/>
</dbReference>
<dbReference type="Gene3D" id="2.60.40.4100">
    <property type="entry name" value="Zona pellucida, ZP-C domain"/>
    <property type="match status" value="1"/>
</dbReference>
<accession>A0A8J4TZU8</accession>
<dbReference type="PANTHER" id="PTHR14002:SF53">
    <property type="entry name" value="UROMODULIN"/>
    <property type="match status" value="1"/>
</dbReference>
<dbReference type="Gene3D" id="2.60.40.3210">
    <property type="entry name" value="Zona pellucida, ZP-N domain"/>
    <property type="match status" value="1"/>
</dbReference>
<gene>
    <name evidence="5" type="ORF">DAT39_012336</name>
</gene>
<dbReference type="InterPro" id="IPR055355">
    <property type="entry name" value="ZP-C"/>
</dbReference>
<protein>
    <submittedName>
        <fullName evidence="5">Pancreatic secretory granule membrane major glycoprotein GP2-like</fullName>
    </submittedName>
</protein>
<keyword evidence="2" id="KW-1015">Disulfide bond</keyword>
<feature type="domain" description="ZP" evidence="4">
    <location>
        <begin position="69"/>
        <end position="343"/>
    </location>
</feature>
<keyword evidence="1" id="KW-0732">Signal</keyword>
<dbReference type="InterPro" id="IPR042235">
    <property type="entry name" value="ZP-C_dom"/>
</dbReference>